<dbReference type="PANTHER" id="PTHR46401">
    <property type="entry name" value="GLYCOSYLTRANSFERASE WBBK-RELATED"/>
    <property type="match status" value="1"/>
</dbReference>
<gene>
    <name evidence="3" type="ORF">FE773_01840</name>
</gene>
<proteinExistence type="predicted"/>
<evidence type="ECO:0000256" key="1">
    <source>
        <dbReference type="ARBA" id="ARBA00022679"/>
    </source>
</evidence>
<keyword evidence="1" id="KW-0808">Transferase</keyword>
<keyword evidence="4" id="KW-1185">Reference proteome</keyword>
<dbReference type="SUPFAM" id="SSF53756">
    <property type="entry name" value="UDP-Glycosyltransferase/glycogen phosphorylase"/>
    <property type="match status" value="1"/>
</dbReference>
<evidence type="ECO:0000313" key="4">
    <source>
        <dbReference type="Proteomes" id="UP000306825"/>
    </source>
</evidence>
<dbReference type="Gene3D" id="3.40.50.2000">
    <property type="entry name" value="Glycogen Phosphorylase B"/>
    <property type="match status" value="2"/>
</dbReference>
<evidence type="ECO:0000313" key="3">
    <source>
        <dbReference type="EMBL" id="QCT93964.1"/>
    </source>
</evidence>
<dbReference type="RefSeq" id="WP_138322917.1">
    <property type="nucleotide sequence ID" value="NZ_CP040463.1"/>
</dbReference>
<feature type="domain" description="Glycosyl transferase family 1" evidence="2">
    <location>
        <begin position="180"/>
        <end position="342"/>
    </location>
</feature>
<dbReference type="Proteomes" id="UP000306825">
    <property type="component" value="Chromosome"/>
</dbReference>
<reference evidence="3 4" key="1">
    <citation type="submission" date="2019-05" db="EMBL/GenBank/DDBJ databases">
        <title>A comparative analysis of the Nautiliaceae.</title>
        <authorList>
            <person name="Grosche A."/>
            <person name="Smedile F."/>
            <person name="Vetriani C."/>
        </authorList>
    </citation>
    <scope>NUCLEOTIDE SEQUENCE [LARGE SCALE GENOMIC DNA]</scope>
    <source>
        <strain evidence="3 4">TB-2</strain>
    </source>
</reference>
<dbReference type="InterPro" id="IPR001296">
    <property type="entry name" value="Glyco_trans_1"/>
</dbReference>
<dbReference type="PANTHER" id="PTHR46401:SF2">
    <property type="entry name" value="GLYCOSYLTRANSFERASE WBBK-RELATED"/>
    <property type="match status" value="1"/>
</dbReference>
<name>A0ABX5V7L1_9BACT</name>
<organism evidence="3 4">
    <name type="scientific">Caminibacter mediatlanticus TB-2</name>
    <dbReference type="NCBI Taxonomy" id="391592"/>
    <lineage>
        <taxon>Bacteria</taxon>
        <taxon>Pseudomonadati</taxon>
        <taxon>Campylobacterota</taxon>
        <taxon>Epsilonproteobacteria</taxon>
        <taxon>Nautiliales</taxon>
        <taxon>Nautiliaceae</taxon>
        <taxon>Caminibacter</taxon>
    </lineage>
</organism>
<sequence length="366" mass="42808">MKTKLLFILHTPPPNHGAAKVGEFIVNSKKINNSFECKFISIKSSDNIGDIGKIQFKKFFRIVELYFKILKELIIIKPDKIYFTSSIKSVAFYRDLLLSTLWKTYKKFKKCDIYYHYHTKGVNEYISKSQLNKKLTNFFVKDTNIILLSPMLKKDIEGLSSYKNIYYLPNGVENNLTEEEFEKSLIKYKKNQINMLFLSNMIKSKGYFDVVLLAKDLRQENVIFHFAGGWQNESDKNEFFEFIEKNNLKNIIFHGYVSGKKKKELFLNSHFLIYPSKNDAFPLTLCESLSYGIPVIASDEGSIPYIIDKNSGVIIRNINTKNLKNAFYEAKKNLLNKETAKYCRKRYLENFTLEKFEDNLINILKG</sequence>
<protein>
    <submittedName>
        <fullName evidence="3">Glycosyltransferase family 4 protein</fullName>
    </submittedName>
</protein>
<dbReference type="CDD" id="cd03801">
    <property type="entry name" value="GT4_PimA-like"/>
    <property type="match status" value="1"/>
</dbReference>
<dbReference type="EMBL" id="CP040463">
    <property type="protein sequence ID" value="QCT93964.1"/>
    <property type="molecule type" value="Genomic_DNA"/>
</dbReference>
<dbReference type="Pfam" id="PF00534">
    <property type="entry name" value="Glycos_transf_1"/>
    <property type="match status" value="1"/>
</dbReference>
<evidence type="ECO:0000259" key="2">
    <source>
        <dbReference type="Pfam" id="PF00534"/>
    </source>
</evidence>
<accession>A0ABX5V7L1</accession>